<proteinExistence type="predicted"/>
<protein>
    <submittedName>
        <fullName evidence="1">Uncharacterized protein</fullName>
    </submittedName>
</protein>
<reference evidence="1 2" key="1">
    <citation type="submission" date="2018-10" db="EMBL/GenBank/DDBJ databases">
        <title>Draft genome sequence of Pantoea vagans isolated from corpses of the sugarcane aphid Melanaphis sacchari Zehntner.</title>
        <authorList>
            <person name="Toledo E."/>
            <person name="Pena G."/>
            <person name="Lozano L."/>
        </authorList>
    </citation>
    <scope>NUCLEOTIDE SEQUENCE [LARGE SCALE GENOMIC DNA]</scope>
    <source>
        <strain evidence="1 2">ET-90</strain>
    </source>
</reference>
<dbReference type="Proteomes" id="UP000426772">
    <property type="component" value="Unassembled WGS sequence"/>
</dbReference>
<evidence type="ECO:0000313" key="2">
    <source>
        <dbReference type="Proteomes" id="UP000426772"/>
    </source>
</evidence>
<accession>A0ABY3LI08</accession>
<keyword evidence="2" id="KW-1185">Reference proteome</keyword>
<evidence type="ECO:0000313" key="1">
    <source>
        <dbReference type="EMBL" id="TXL79671.1"/>
    </source>
</evidence>
<gene>
    <name evidence="1" type="ORF">D9O29_05175</name>
</gene>
<comment type="caution">
    <text evidence="1">The sequence shown here is derived from an EMBL/GenBank/DDBJ whole genome shotgun (WGS) entry which is preliminary data.</text>
</comment>
<dbReference type="RefSeq" id="WP_147788642.1">
    <property type="nucleotide sequence ID" value="NZ_RCNL01000002.1"/>
</dbReference>
<organism evidence="1 2">
    <name type="scientific">Pantoea vagans</name>
    <dbReference type="NCBI Taxonomy" id="470934"/>
    <lineage>
        <taxon>Bacteria</taxon>
        <taxon>Pseudomonadati</taxon>
        <taxon>Pseudomonadota</taxon>
        <taxon>Gammaproteobacteria</taxon>
        <taxon>Enterobacterales</taxon>
        <taxon>Erwiniaceae</taxon>
        <taxon>Pantoea</taxon>
    </lineage>
</organism>
<name>A0ABY3LI08_9GAMM</name>
<sequence>MWSGIYFSTSQHPRYNNSVYFIPEQLYKSEEDFLTFFGRGNACFIGYDERSSNGFRAFQIDISDVVEEYKKRTKLVSSDRRQEYQKTVSHLNDVNEKVRIRNSITLAELTLFIGEKKFTDIAESYIEKCISPDILDVKQLETLRTGFLRGGFEVLYYLLTNGYIMQDYMMFRSIFQEGTISVNDNDYIKAVGRFTGCKEVNDSFSLDSEKEVISELAEQHYIYREGALHHQIVTYLMKVPTTINSCYLSDMISKLFENKAHEVLSVFEVLASKFIHGESFKDFIICALEKNGYLDKMLSFLQSSEPAPVLIKIIINMIAFVKPVTSDNKVNYRKFVEEQGYGLISRLDENTLQPFMDNIRELGVIYSDVELPGSDTEARALNYIVEHRMYLFDKANFRTVVAGLLAKDNVTCEDVDARPLSLVTDNDLSQVKSRIDSNSDVFVRNMLIGSDESSSVIVNMLLHDTLSDEVKTEILEQMQFTVPDLKPFGDDFLNTDEGLSWRDLFFLHDHVEPHWTSLLEYLQQECDQAVLRGYIERHAEALGMQQVVLTGDGDEKLLYERIICDDGLSDAAYKVVLPALPANTDLWDQNLSSGNVRRMIFNNKLTLGTGSFSKVTERLGTLTNGAVCKTLLFWFTQFREEFLTDTEYYLHSDNDQTYHECMLASICRSAEFTAAEKATLVLNGYENYSEDVLVNLGLSAEVIKNMIRNADNDDLKISLILRLLKTGNPTRNDMSALVNVLSEKEYRKVFSQKTATLTLKSSSKAEALLGALQGSGFITSWSVKSEGKYFVTCSRTYSEQDE</sequence>
<dbReference type="EMBL" id="RCNL01000002">
    <property type="protein sequence ID" value="TXL79671.1"/>
    <property type="molecule type" value="Genomic_DNA"/>
</dbReference>